<evidence type="ECO:0000313" key="2">
    <source>
        <dbReference type="Proteomes" id="UP000276133"/>
    </source>
</evidence>
<proteinExistence type="predicted"/>
<reference evidence="1 2" key="1">
    <citation type="journal article" date="2018" name="Sci. Rep.">
        <title>Genomic signatures of local adaptation to the degree of environmental predictability in rotifers.</title>
        <authorList>
            <person name="Franch-Gras L."/>
            <person name="Hahn C."/>
            <person name="Garcia-Roger E.M."/>
            <person name="Carmona M.J."/>
            <person name="Serra M."/>
            <person name="Gomez A."/>
        </authorList>
    </citation>
    <scope>NUCLEOTIDE SEQUENCE [LARGE SCALE GENOMIC DNA]</scope>
    <source>
        <strain evidence="1">HYR1</strain>
    </source>
</reference>
<comment type="caution">
    <text evidence="1">The sequence shown here is derived from an EMBL/GenBank/DDBJ whole genome shotgun (WGS) entry which is preliminary data.</text>
</comment>
<gene>
    <name evidence="1" type="ORF">BpHYR1_025370</name>
</gene>
<sequence length="100" mass="11511">MHLLLVYTCYDTIFLPSFILPILKLKNILIFAKSSLFIAFIETKIRRLRDKLRGGLCPWTQCTEVTMSLFSEVRKNMTIAKAFAVLIVTLTNEVNKSKNI</sequence>
<protein>
    <submittedName>
        <fullName evidence="1">Uncharacterized protein</fullName>
    </submittedName>
</protein>
<organism evidence="1 2">
    <name type="scientific">Brachionus plicatilis</name>
    <name type="common">Marine rotifer</name>
    <name type="synonym">Brachionus muelleri</name>
    <dbReference type="NCBI Taxonomy" id="10195"/>
    <lineage>
        <taxon>Eukaryota</taxon>
        <taxon>Metazoa</taxon>
        <taxon>Spiralia</taxon>
        <taxon>Gnathifera</taxon>
        <taxon>Rotifera</taxon>
        <taxon>Eurotatoria</taxon>
        <taxon>Monogononta</taxon>
        <taxon>Pseudotrocha</taxon>
        <taxon>Ploima</taxon>
        <taxon>Brachionidae</taxon>
        <taxon>Brachionus</taxon>
    </lineage>
</organism>
<accession>A0A3M7PV20</accession>
<dbReference type="AlphaFoldDB" id="A0A3M7PV20"/>
<evidence type="ECO:0000313" key="1">
    <source>
        <dbReference type="EMBL" id="RNA02518.1"/>
    </source>
</evidence>
<dbReference type="Proteomes" id="UP000276133">
    <property type="component" value="Unassembled WGS sequence"/>
</dbReference>
<dbReference type="EMBL" id="REGN01008849">
    <property type="protein sequence ID" value="RNA02518.1"/>
    <property type="molecule type" value="Genomic_DNA"/>
</dbReference>
<name>A0A3M7PV20_BRAPC</name>
<keyword evidence="2" id="KW-1185">Reference proteome</keyword>